<dbReference type="Proteomes" id="UP000287144">
    <property type="component" value="Unassembled WGS sequence"/>
</dbReference>
<protein>
    <submittedName>
        <fullName evidence="1">Uncharacterized protein</fullName>
    </submittedName>
</protein>
<dbReference type="EMBL" id="NKCK01001125">
    <property type="protein sequence ID" value="RSL74927.1"/>
    <property type="molecule type" value="Genomic_DNA"/>
</dbReference>
<gene>
    <name evidence="1" type="ORF">CEP52_017889</name>
</gene>
<reference evidence="1 2" key="1">
    <citation type="submission" date="2017-06" db="EMBL/GenBank/DDBJ databases">
        <title>Comparative genomic analysis of Ambrosia Fusariam Clade fungi.</title>
        <authorList>
            <person name="Stajich J.E."/>
            <person name="Carrillo J."/>
            <person name="Kijimoto T."/>
            <person name="Eskalen A."/>
            <person name="O'Donnell K."/>
            <person name="Kasson M."/>
        </authorList>
    </citation>
    <scope>NUCLEOTIDE SEQUENCE [LARGE SCALE GENOMIC DNA]</scope>
    <source>
        <strain evidence="1 2">NRRL62579</strain>
    </source>
</reference>
<proteinExistence type="predicted"/>
<comment type="caution">
    <text evidence="1">The sequence shown here is derived from an EMBL/GenBank/DDBJ whole genome shotgun (WGS) entry which is preliminary data.</text>
</comment>
<organism evidence="1 2">
    <name type="scientific">Fusarium oligoseptatum</name>
    <dbReference type="NCBI Taxonomy" id="2604345"/>
    <lineage>
        <taxon>Eukaryota</taxon>
        <taxon>Fungi</taxon>
        <taxon>Dikarya</taxon>
        <taxon>Ascomycota</taxon>
        <taxon>Pezizomycotina</taxon>
        <taxon>Sordariomycetes</taxon>
        <taxon>Hypocreomycetidae</taxon>
        <taxon>Hypocreales</taxon>
        <taxon>Nectriaceae</taxon>
        <taxon>Fusarium</taxon>
        <taxon>Fusarium solani species complex</taxon>
    </lineage>
</organism>
<dbReference type="AlphaFoldDB" id="A0A428RBM3"/>
<accession>A0A428RBM3</accession>
<evidence type="ECO:0000313" key="2">
    <source>
        <dbReference type="Proteomes" id="UP000287144"/>
    </source>
</evidence>
<keyword evidence="2" id="KW-1185">Reference proteome</keyword>
<sequence length="71" mass="8353">MYSVRMGKAQIRIRWANWILVENERPPDDLTWFYASFFRAVAVATIRMFIALLEPLHEDRLIPPHTPLCPA</sequence>
<evidence type="ECO:0000313" key="1">
    <source>
        <dbReference type="EMBL" id="RSL74927.1"/>
    </source>
</evidence>
<name>A0A428RBM3_9HYPO</name>